<dbReference type="AlphaFoldDB" id="A0A1E5GRY8"/>
<sequence length="353" mass="39579">MKKYSIYLLPIIFCLTLFFDPIQSVAKQESENLIDGLSYEIQYPENQKNKNLGYFDLTMKPGQEQKVSLKLYNSLSKDLSVQVSLNTAKTNSIGKVEYGPNNLKEDVSLTNKFIDIVKGPTKVVIPPKSSKQVEMMISLPKGTANGLIAGGIQLKPSVNNPTNKQEKKDIVVNEFAFLVGMLLRVGDTSSIKPSVTLNKTYIAFKDNKSQLFINISNTCPVYVEGMSVDVQVRKANKQKVLFEYKKKGMRMAPNSMIDLPVDLADKGMRAGKYSAQINVTSKHGGNWSWTEDFMINTLEAKNLNRKFGESKADAKVIFLIVFLGLCLSVVVFILNDKLKKRKKAKNKKQGERK</sequence>
<dbReference type="RefSeq" id="WP_069635365.1">
    <property type="nucleotide sequence ID" value="NZ_JXKZ01000010.1"/>
</dbReference>
<dbReference type="InterPro" id="IPR010317">
    <property type="entry name" value="WxLIP_PGBD"/>
</dbReference>
<dbReference type="OrthoDB" id="2182465at2"/>
<keyword evidence="1" id="KW-0472">Membrane</keyword>
<accession>A0A1E5GRY8</accession>
<protein>
    <submittedName>
        <fullName evidence="4">Uncharacterized protein</fullName>
    </submittedName>
</protein>
<keyword evidence="5" id="KW-1185">Reference proteome</keyword>
<dbReference type="STRING" id="903983.BCR23_08415"/>
<dbReference type="Pfam" id="PF06030">
    <property type="entry name" value="WxLIP_PGBD"/>
    <property type="match status" value="1"/>
</dbReference>
<evidence type="ECO:0000256" key="1">
    <source>
        <dbReference type="SAM" id="Phobius"/>
    </source>
</evidence>
<keyword evidence="1" id="KW-1133">Transmembrane helix</keyword>
<evidence type="ECO:0000313" key="5">
    <source>
        <dbReference type="Proteomes" id="UP000094764"/>
    </source>
</evidence>
<comment type="caution">
    <text evidence="4">The sequence shown here is derived from an EMBL/GenBank/DDBJ whole genome shotgun (WGS) entry which is preliminary data.</text>
</comment>
<feature type="transmembrane region" description="Helical" evidence="1">
    <location>
        <begin position="316"/>
        <end position="335"/>
    </location>
</feature>
<dbReference type="InterPro" id="IPR021759">
    <property type="entry name" value="WxLIP_HBD"/>
</dbReference>
<dbReference type="EMBL" id="MIKB01000015">
    <property type="protein sequence ID" value="OEG15481.1"/>
    <property type="molecule type" value="Genomic_DNA"/>
</dbReference>
<dbReference type="Proteomes" id="UP000094764">
    <property type="component" value="Unassembled WGS sequence"/>
</dbReference>
<name>A0A1E5GRY8_9ENTE</name>
<keyword evidence="1" id="KW-0812">Transmembrane</keyword>
<feature type="domain" description="WxL Interacting Protein host binding" evidence="3">
    <location>
        <begin position="171"/>
        <end position="305"/>
    </location>
</feature>
<evidence type="ECO:0000259" key="3">
    <source>
        <dbReference type="Pfam" id="PF11797"/>
    </source>
</evidence>
<reference evidence="5" key="1">
    <citation type="submission" date="2016-09" db="EMBL/GenBank/DDBJ databases">
        <authorList>
            <person name="Gulvik C.A."/>
        </authorList>
    </citation>
    <scope>NUCLEOTIDE SEQUENCE [LARGE SCALE GENOMIC DNA]</scope>
    <source>
        <strain evidence="5">LMG 26306</strain>
    </source>
</reference>
<gene>
    <name evidence="4" type="ORF">BCR23_08415</name>
</gene>
<dbReference type="Pfam" id="PF11797">
    <property type="entry name" value="WxLIP_HBD"/>
    <property type="match status" value="1"/>
</dbReference>
<evidence type="ECO:0000259" key="2">
    <source>
        <dbReference type="Pfam" id="PF06030"/>
    </source>
</evidence>
<organism evidence="4 5">
    <name type="scientific">Enterococcus quebecensis</name>
    <dbReference type="NCBI Taxonomy" id="903983"/>
    <lineage>
        <taxon>Bacteria</taxon>
        <taxon>Bacillati</taxon>
        <taxon>Bacillota</taxon>
        <taxon>Bacilli</taxon>
        <taxon>Lactobacillales</taxon>
        <taxon>Enterococcaceae</taxon>
        <taxon>Enterococcus</taxon>
    </lineage>
</organism>
<evidence type="ECO:0000313" key="4">
    <source>
        <dbReference type="EMBL" id="OEG15481.1"/>
    </source>
</evidence>
<feature type="domain" description="WxL Interacting Protein peptidoglycan binding" evidence="2">
    <location>
        <begin position="41"/>
        <end position="155"/>
    </location>
</feature>
<proteinExistence type="predicted"/>